<gene>
    <name evidence="2" type="ORF">FHS31_002544</name>
</gene>
<reference evidence="2 3" key="1">
    <citation type="submission" date="2020-03" db="EMBL/GenBank/DDBJ databases">
        <title>Genomic Encyclopedia of Type Strains, Phase III (KMG-III): the genomes of soil and plant-associated and newly described type strains.</title>
        <authorList>
            <person name="Whitman W."/>
        </authorList>
    </citation>
    <scope>NUCLEOTIDE SEQUENCE [LARGE SCALE GENOMIC DNA]</scope>
    <source>
        <strain evidence="2 3">CECT 8804</strain>
    </source>
</reference>
<feature type="compositionally biased region" description="Polar residues" evidence="1">
    <location>
        <begin position="56"/>
        <end position="74"/>
    </location>
</feature>
<evidence type="ECO:0000313" key="3">
    <source>
        <dbReference type="Proteomes" id="UP000727456"/>
    </source>
</evidence>
<comment type="caution">
    <text evidence="2">The sequence shown here is derived from an EMBL/GenBank/DDBJ whole genome shotgun (WGS) entry which is preliminary data.</text>
</comment>
<dbReference type="Proteomes" id="UP000727456">
    <property type="component" value="Unassembled WGS sequence"/>
</dbReference>
<evidence type="ECO:0000256" key="1">
    <source>
        <dbReference type="SAM" id="MobiDB-lite"/>
    </source>
</evidence>
<feature type="region of interest" description="Disordered" evidence="1">
    <location>
        <begin position="28"/>
        <end position="137"/>
    </location>
</feature>
<name>A0ABX0TYU4_9SPHN</name>
<organism evidence="2 3">
    <name type="scientific">Sphingomonas vulcanisoli</name>
    <dbReference type="NCBI Taxonomy" id="1658060"/>
    <lineage>
        <taxon>Bacteria</taxon>
        <taxon>Pseudomonadati</taxon>
        <taxon>Pseudomonadota</taxon>
        <taxon>Alphaproteobacteria</taxon>
        <taxon>Sphingomonadales</taxon>
        <taxon>Sphingomonadaceae</taxon>
        <taxon>Sphingomonas</taxon>
    </lineage>
</organism>
<dbReference type="EMBL" id="JAAOZC010000006">
    <property type="protein sequence ID" value="NIJ08920.1"/>
    <property type="molecule type" value="Genomic_DNA"/>
</dbReference>
<evidence type="ECO:0000313" key="2">
    <source>
        <dbReference type="EMBL" id="NIJ08920.1"/>
    </source>
</evidence>
<protein>
    <submittedName>
        <fullName evidence="2">Uncharacterized protein</fullName>
    </submittedName>
</protein>
<proteinExistence type="predicted"/>
<keyword evidence="3" id="KW-1185">Reference proteome</keyword>
<sequence>MRRVAASLVMGLVAGAAGAQLIPLGTPLMPQPKTAAPPPSAQDQTGRMRAARPLGSNYSPYSIQPLSGVTTAAPSSVPGEGTIASGVVTDSNAPINDARKPAKPSAAPSDLQKLAPKAAERTEMPKADTNPDPSASR</sequence>
<accession>A0ABX0TYU4</accession>
<dbReference type="RefSeq" id="WP_167074032.1">
    <property type="nucleotide sequence ID" value="NZ_JAAOZC010000006.1"/>
</dbReference>